<comment type="caution">
    <text evidence="6">The sequence shown here is derived from an EMBL/GenBank/DDBJ whole genome shotgun (WGS) entry which is preliminary data.</text>
</comment>
<dbReference type="PANTHER" id="PTHR30537">
    <property type="entry name" value="HTH-TYPE TRANSCRIPTIONAL REGULATOR"/>
    <property type="match status" value="1"/>
</dbReference>
<comment type="similarity">
    <text evidence="1">Belongs to the LysR transcriptional regulatory family.</text>
</comment>
<name>A0ABU7G9S1_9ALTE</name>
<dbReference type="SUPFAM" id="SSF53850">
    <property type="entry name" value="Periplasmic binding protein-like II"/>
    <property type="match status" value="1"/>
</dbReference>
<dbReference type="SUPFAM" id="SSF46785">
    <property type="entry name" value="Winged helix' DNA-binding domain"/>
    <property type="match status" value="1"/>
</dbReference>
<keyword evidence="7" id="KW-1185">Reference proteome</keyword>
<evidence type="ECO:0000256" key="1">
    <source>
        <dbReference type="ARBA" id="ARBA00009437"/>
    </source>
</evidence>
<keyword evidence="4" id="KW-0804">Transcription</keyword>
<dbReference type="EMBL" id="JAYDYW010000017">
    <property type="protein sequence ID" value="MEE1676010.1"/>
    <property type="molecule type" value="Genomic_DNA"/>
</dbReference>
<dbReference type="InterPro" id="IPR000847">
    <property type="entry name" value="LysR_HTH_N"/>
</dbReference>
<dbReference type="Pfam" id="PF03466">
    <property type="entry name" value="LysR_substrate"/>
    <property type="match status" value="1"/>
</dbReference>
<dbReference type="Proteomes" id="UP001310248">
    <property type="component" value="Unassembled WGS sequence"/>
</dbReference>
<dbReference type="Pfam" id="PF00126">
    <property type="entry name" value="HTH_1"/>
    <property type="match status" value="1"/>
</dbReference>
<dbReference type="PANTHER" id="PTHR30537:SF5">
    <property type="entry name" value="HTH-TYPE TRANSCRIPTIONAL ACTIVATOR TTDR-RELATED"/>
    <property type="match status" value="1"/>
</dbReference>
<reference evidence="6 7" key="2">
    <citation type="submission" date="2023-12" db="EMBL/GenBank/DDBJ databases">
        <authorList>
            <consortium name="Cladostephus spongiosus"/>
            <person name="Lorente B."/>
            <person name="Cabral C."/>
            <person name="Frias J."/>
            <person name="Faria J."/>
            <person name="Toubarro D."/>
        </authorList>
    </citation>
    <scope>NUCLEOTIDE SEQUENCE [LARGE SCALE GENOMIC DNA]</scope>
    <source>
        <strain evidence="6 7">ZMCS4</strain>
    </source>
</reference>
<evidence type="ECO:0000313" key="7">
    <source>
        <dbReference type="Proteomes" id="UP001310248"/>
    </source>
</evidence>
<accession>A0ABU7G9S1</accession>
<dbReference type="InterPro" id="IPR036388">
    <property type="entry name" value="WH-like_DNA-bd_sf"/>
</dbReference>
<sequence length="307" mass="34331">MDKLRALQYFAHLAESGSFTNTANAFNVPPSSVSRRIADLEAMLKQQLLHRSTRQVKLTELGDLYYQQILPALHSLNDAEDLLKQQQQHPSGLLSISAMPSYGELCLTPILSEFSLRYPDIVLDLHFSDQLTNLRRDQIDIAIRGGNAPDERIVAKKLSNNHFVLCASPEYLARNGQPQHPLELNQHPSLRYRSPEKVLPWLFKEQQKWQELHPPIRLISNHGTSLVNAAKSGEGIALLPEWGISQQLAEGSLVVFSVGQDIRVSPAEATGIFLLYQGLKYQIPKVKVAVDFIVSQLSQPPSECSGK</sequence>
<protein>
    <submittedName>
        <fullName evidence="6">LysR substrate-binding domain-containing protein</fullName>
    </submittedName>
</protein>
<evidence type="ECO:0000313" key="6">
    <source>
        <dbReference type="EMBL" id="MEE1676010.1"/>
    </source>
</evidence>
<dbReference type="Gene3D" id="3.40.190.290">
    <property type="match status" value="1"/>
</dbReference>
<keyword evidence="2" id="KW-0805">Transcription regulation</keyword>
<dbReference type="CDD" id="cd08422">
    <property type="entry name" value="PBP2_CrgA_like"/>
    <property type="match status" value="1"/>
</dbReference>
<organism evidence="6 7">
    <name type="scientific">Agarivorans aestuarii</name>
    <dbReference type="NCBI Taxonomy" id="1563703"/>
    <lineage>
        <taxon>Bacteria</taxon>
        <taxon>Pseudomonadati</taxon>
        <taxon>Pseudomonadota</taxon>
        <taxon>Gammaproteobacteria</taxon>
        <taxon>Alteromonadales</taxon>
        <taxon>Alteromonadaceae</taxon>
        <taxon>Agarivorans</taxon>
    </lineage>
</organism>
<proteinExistence type="inferred from homology"/>
<keyword evidence="3" id="KW-0238">DNA-binding</keyword>
<dbReference type="RefSeq" id="WP_329776755.1">
    <property type="nucleotide sequence ID" value="NZ_JAYDYW010000017.1"/>
</dbReference>
<evidence type="ECO:0000256" key="3">
    <source>
        <dbReference type="ARBA" id="ARBA00023125"/>
    </source>
</evidence>
<evidence type="ECO:0000256" key="2">
    <source>
        <dbReference type="ARBA" id="ARBA00023015"/>
    </source>
</evidence>
<gene>
    <name evidence="6" type="ORF">SNR37_001337</name>
</gene>
<dbReference type="InterPro" id="IPR005119">
    <property type="entry name" value="LysR_subst-bd"/>
</dbReference>
<dbReference type="Gene3D" id="1.10.10.10">
    <property type="entry name" value="Winged helix-like DNA-binding domain superfamily/Winged helix DNA-binding domain"/>
    <property type="match status" value="1"/>
</dbReference>
<dbReference type="InterPro" id="IPR036390">
    <property type="entry name" value="WH_DNA-bd_sf"/>
</dbReference>
<evidence type="ECO:0000256" key="4">
    <source>
        <dbReference type="ARBA" id="ARBA00023163"/>
    </source>
</evidence>
<dbReference type="InterPro" id="IPR058163">
    <property type="entry name" value="LysR-type_TF_proteobact-type"/>
</dbReference>
<evidence type="ECO:0000259" key="5">
    <source>
        <dbReference type="PROSITE" id="PS50931"/>
    </source>
</evidence>
<feature type="domain" description="HTH lysR-type" evidence="5">
    <location>
        <begin position="1"/>
        <end position="59"/>
    </location>
</feature>
<reference evidence="7" key="1">
    <citation type="submission" date="2023-07" db="EMBL/GenBank/DDBJ databases">
        <title>Draft genome sequence of Agarivorans aestuarii strain ZMCS4, a CAZymes producing bacteria isolated from the marine brown algae Clodostephus spongiosus.</title>
        <authorList>
            <person name="Lorente B."/>
            <person name="Cabral C."/>
            <person name="Frias J."/>
            <person name="Faria J."/>
            <person name="Toubarro D."/>
        </authorList>
    </citation>
    <scope>NUCLEOTIDE SEQUENCE [LARGE SCALE GENOMIC DNA]</scope>
    <source>
        <strain evidence="7">ZMCS4</strain>
    </source>
</reference>
<dbReference type="PROSITE" id="PS50931">
    <property type="entry name" value="HTH_LYSR"/>
    <property type="match status" value="1"/>
</dbReference>